<name>A0A0A9FG14_ARUDO</name>
<reference evidence="1" key="1">
    <citation type="submission" date="2014-09" db="EMBL/GenBank/DDBJ databases">
        <authorList>
            <person name="Magalhaes I.L.F."/>
            <person name="Oliveira U."/>
            <person name="Santos F.R."/>
            <person name="Vidigal T.H.D.A."/>
            <person name="Brescovit A.D."/>
            <person name="Santos A.J."/>
        </authorList>
    </citation>
    <scope>NUCLEOTIDE SEQUENCE</scope>
    <source>
        <tissue evidence="1">Shoot tissue taken approximately 20 cm above the soil surface</tissue>
    </source>
</reference>
<dbReference type="EMBL" id="GBRH01188835">
    <property type="protein sequence ID" value="JAE09061.1"/>
    <property type="molecule type" value="Transcribed_RNA"/>
</dbReference>
<evidence type="ECO:0000313" key="1">
    <source>
        <dbReference type="EMBL" id="JAE09061.1"/>
    </source>
</evidence>
<protein>
    <submittedName>
        <fullName evidence="1">Uncharacterized protein</fullName>
    </submittedName>
</protein>
<sequence length="40" mass="4639">MSIFMKTECLYDLSTLPSTVYFSAALENQNFIYILTRSNL</sequence>
<dbReference type="AlphaFoldDB" id="A0A0A9FG14"/>
<proteinExistence type="predicted"/>
<organism evidence="1">
    <name type="scientific">Arundo donax</name>
    <name type="common">Giant reed</name>
    <name type="synonym">Donax arundinaceus</name>
    <dbReference type="NCBI Taxonomy" id="35708"/>
    <lineage>
        <taxon>Eukaryota</taxon>
        <taxon>Viridiplantae</taxon>
        <taxon>Streptophyta</taxon>
        <taxon>Embryophyta</taxon>
        <taxon>Tracheophyta</taxon>
        <taxon>Spermatophyta</taxon>
        <taxon>Magnoliopsida</taxon>
        <taxon>Liliopsida</taxon>
        <taxon>Poales</taxon>
        <taxon>Poaceae</taxon>
        <taxon>PACMAD clade</taxon>
        <taxon>Arundinoideae</taxon>
        <taxon>Arundineae</taxon>
        <taxon>Arundo</taxon>
    </lineage>
</organism>
<accession>A0A0A9FG14</accession>
<reference evidence="1" key="2">
    <citation type="journal article" date="2015" name="Data Brief">
        <title>Shoot transcriptome of the giant reed, Arundo donax.</title>
        <authorList>
            <person name="Barrero R.A."/>
            <person name="Guerrero F.D."/>
            <person name="Moolhuijzen P."/>
            <person name="Goolsby J.A."/>
            <person name="Tidwell J."/>
            <person name="Bellgard S.E."/>
            <person name="Bellgard M.I."/>
        </authorList>
    </citation>
    <scope>NUCLEOTIDE SEQUENCE</scope>
    <source>
        <tissue evidence="1">Shoot tissue taken approximately 20 cm above the soil surface</tissue>
    </source>
</reference>